<dbReference type="InterPro" id="IPR036527">
    <property type="entry name" value="SCP2_sterol-bd_dom_sf"/>
</dbReference>
<protein>
    <submittedName>
        <fullName evidence="3">Sterol-binding protein</fullName>
    </submittedName>
</protein>
<evidence type="ECO:0000259" key="2">
    <source>
        <dbReference type="Pfam" id="PF02036"/>
    </source>
</evidence>
<feature type="chain" id="PRO_5023002639" evidence="1">
    <location>
        <begin position="22"/>
        <end position="171"/>
    </location>
</feature>
<dbReference type="InterPro" id="IPR003033">
    <property type="entry name" value="SCP2_sterol-bd_dom"/>
</dbReference>
<name>A0A5C7EUZ3_9PROT</name>
<sequence>MARKVGLSVALVLAAAPAAWPAPVLMSTEWARALCAAWNADPVLTRQLVESGWVKNHAGRGYKVMQLYRQDCPDSPRIELRVSEQDGSARCVYGGAAESKLDSSADYLMWAETKRWQEMGRGEYGPMRAMFFNRLQFEGPRFEAMGNMGPFESFLLLVGKVPGDAASCPAR</sequence>
<feature type="domain" description="SCP2" evidence="2">
    <location>
        <begin position="67"/>
        <end position="150"/>
    </location>
</feature>
<dbReference type="RefSeq" id="WP_147799592.1">
    <property type="nucleotide sequence ID" value="NZ_VPFL01000008.1"/>
</dbReference>
<organism evidence="3 4">
    <name type="scientific">Pelomicrobium methylotrophicum</name>
    <dbReference type="NCBI Taxonomy" id="2602750"/>
    <lineage>
        <taxon>Bacteria</taxon>
        <taxon>Pseudomonadati</taxon>
        <taxon>Pseudomonadota</taxon>
        <taxon>Hydrogenophilia</taxon>
        <taxon>Hydrogenophilia incertae sedis</taxon>
        <taxon>Pelomicrobium</taxon>
    </lineage>
</organism>
<accession>A0A5C7EUZ3</accession>
<reference evidence="3 4" key="1">
    <citation type="submission" date="2019-08" db="EMBL/GenBank/DDBJ databases">
        <title>Pelomicrobium methylotrophicum gen. nov., sp. nov. a moderately thermophilic, facultatively anaerobic, lithoautotrophic and methylotrophic bacterium isolated from a terrestrial mud volcano.</title>
        <authorList>
            <person name="Slobodkina G.B."/>
            <person name="Merkel A.Y."/>
            <person name="Slobodkin A.I."/>
        </authorList>
    </citation>
    <scope>NUCLEOTIDE SEQUENCE [LARGE SCALE GENOMIC DNA]</scope>
    <source>
        <strain evidence="3 4">SM250</strain>
    </source>
</reference>
<proteinExistence type="predicted"/>
<dbReference type="Gene3D" id="3.30.1050.10">
    <property type="entry name" value="SCP2 sterol-binding domain"/>
    <property type="match status" value="1"/>
</dbReference>
<dbReference type="Proteomes" id="UP000321201">
    <property type="component" value="Unassembled WGS sequence"/>
</dbReference>
<dbReference type="Pfam" id="PF02036">
    <property type="entry name" value="SCP2"/>
    <property type="match status" value="1"/>
</dbReference>
<dbReference type="SUPFAM" id="SSF55718">
    <property type="entry name" value="SCP-like"/>
    <property type="match status" value="1"/>
</dbReference>
<gene>
    <name evidence="3" type="ORF">FR698_07590</name>
</gene>
<keyword evidence="1" id="KW-0732">Signal</keyword>
<comment type="caution">
    <text evidence="3">The sequence shown here is derived from an EMBL/GenBank/DDBJ whole genome shotgun (WGS) entry which is preliminary data.</text>
</comment>
<dbReference type="AlphaFoldDB" id="A0A5C7EUZ3"/>
<evidence type="ECO:0000313" key="4">
    <source>
        <dbReference type="Proteomes" id="UP000321201"/>
    </source>
</evidence>
<dbReference type="OrthoDB" id="13708at2"/>
<keyword evidence="4" id="KW-1185">Reference proteome</keyword>
<evidence type="ECO:0000256" key="1">
    <source>
        <dbReference type="SAM" id="SignalP"/>
    </source>
</evidence>
<feature type="signal peptide" evidence="1">
    <location>
        <begin position="1"/>
        <end position="21"/>
    </location>
</feature>
<dbReference type="InParanoid" id="A0A5C7EUZ3"/>
<evidence type="ECO:0000313" key="3">
    <source>
        <dbReference type="EMBL" id="TXF12100.1"/>
    </source>
</evidence>
<dbReference type="EMBL" id="VPFL01000008">
    <property type="protein sequence ID" value="TXF12100.1"/>
    <property type="molecule type" value="Genomic_DNA"/>
</dbReference>